<dbReference type="InterPro" id="IPR050093">
    <property type="entry name" value="ABC_SmlMolc_Importer"/>
</dbReference>
<protein>
    <submittedName>
        <fullName evidence="6">ABC transporter, ATP-binding protein</fullName>
    </submittedName>
</protein>
<dbReference type="SMART" id="SM00382">
    <property type="entry name" value="AAA"/>
    <property type="match status" value="1"/>
</dbReference>
<dbReference type="PATRIC" id="fig|1331206.3.peg.1961"/>
<dbReference type="Gene3D" id="3.40.50.300">
    <property type="entry name" value="P-loop containing nucleotide triphosphate hydrolases"/>
    <property type="match status" value="1"/>
</dbReference>
<evidence type="ECO:0000256" key="2">
    <source>
        <dbReference type="ARBA" id="ARBA00022475"/>
    </source>
</evidence>
<dbReference type="Pfam" id="PF00005">
    <property type="entry name" value="ABC_tran"/>
    <property type="match status" value="1"/>
</dbReference>
<feature type="domain" description="ABC transporter" evidence="5">
    <location>
        <begin position="1"/>
        <end position="228"/>
    </location>
</feature>
<organism evidence="6 7">
    <name type="scientific">Bordetella holmesii CDC-H585-BH</name>
    <dbReference type="NCBI Taxonomy" id="1331206"/>
    <lineage>
        <taxon>Bacteria</taxon>
        <taxon>Pseudomonadati</taxon>
        <taxon>Pseudomonadota</taxon>
        <taxon>Betaproteobacteria</taxon>
        <taxon>Burkholderiales</taxon>
        <taxon>Alcaligenaceae</taxon>
        <taxon>Bordetella</taxon>
    </lineage>
</organism>
<dbReference type="PANTHER" id="PTHR42781:SF4">
    <property type="entry name" value="SPERMIDINE_PUTRESCINE IMPORT ATP-BINDING PROTEIN POTA"/>
    <property type="match status" value="1"/>
</dbReference>
<dbReference type="InterPro" id="IPR003439">
    <property type="entry name" value="ABC_transporter-like_ATP-bd"/>
</dbReference>
<gene>
    <name evidence="6" type="ORF">L497_0761</name>
</gene>
<dbReference type="GO" id="GO:0016887">
    <property type="term" value="F:ATP hydrolysis activity"/>
    <property type="evidence" value="ECO:0007669"/>
    <property type="project" value="InterPro"/>
</dbReference>
<dbReference type="GeneID" id="93120402"/>
<evidence type="ECO:0000313" key="6">
    <source>
        <dbReference type="EMBL" id="KAK90732.1"/>
    </source>
</evidence>
<proteinExistence type="predicted"/>
<dbReference type="InterPro" id="IPR003593">
    <property type="entry name" value="AAA+_ATPase"/>
</dbReference>
<dbReference type="PROSITE" id="PS50893">
    <property type="entry name" value="ABC_TRANSPORTER_2"/>
    <property type="match status" value="1"/>
</dbReference>
<evidence type="ECO:0000313" key="7">
    <source>
        <dbReference type="Proteomes" id="UP000026682"/>
    </source>
</evidence>
<keyword evidence="2" id="KW-1003">Cell membrane</keyword>
<dbReference type="EMBL" id="JFZZ01000070">
    <property type="protein sequence ID" value="KAK90732.1"/>
    <property type="molecule type" value="Genomic_DNA"/>
</dbReference>
<dbReference type="Proteomes" id="UP000026682">
    <property type="component" value="Unassembled WGS sequence"/>
</dbReference>
<evidence type="ECO:0000259" key="5">
    <source>
        <dbReference type="PROSITE" id="PS50893"/>
    </source>
</evidence>
<dbReference type="PANTHER" id="PTHR42781">
    <property type="entry name" value="SPERMIDINE/PUTRESCINE IMPORT ATP-BINDING PROTEIN POTA"/>
    <property type="match status" value="1"/>
</dbReference>
<comment type="caution">
    <text evidence="6">The sequence shown here is derived from an EMBL/GenBank/DDBJ whole genome shotgun (WGS) entry which is preliminary data.</text>
</comment>
<evidence type="ECO:0000256" key="4">
    <source>
        <dbReference type="ARBA" id="ARBA00022840"/>
    </source>
</evidence>
<keyword evidence="4 6" id="KW-0067">ATP-binding</keyword>
<dbReference type="STRING" id="35814.BBB42_07110"/>
<reference evidence="6 7" key="1">
    <citation type="submission" date="2014-03" db="EMBL/GenBank/DDBJ databases">
        <title>Genome sequence of Bordetella holmseii.</title>
        <authorList>
            <person name="Harvill E."/>
            <person name="Goodfield L.L."/>
            <person name="Ivanov Y."/>
            <person name="Meyer J.A."/>
            <person name="Newth C."/>
            <person name="Cassiday P."/>
            <person name="Tondella M.L."/>
            <person name="Liao P."/>
            <person name="Zimmerman J."/>
            <person name="Meert K."/>
            <person name="Wessel D."/>
            <person name="Berger J."/>
            <person name="Dean J.M."/>
            <person name="Holubkov R."/>
            <person name="Burr J."/>
            <person name="Liu T."/>
            <person name="Brinkac L.M."/>
            <person name="Sanka R."/>
            <person name="Kim M."/>
            <person name="Losada L."/>
        </authorList>
    </citation>
    <scope>NUCLEOTIDE SEQUENCE [LARGE SCALE GENOMIC DNA]</scope>
    <source>
        <strain evidence="6 7">CDC-H585-BH</strain>
    </source>
</reference>
<evidence type="ECO:0000256" key="3">
    <source>
        <dbReference type="ARBA" id="ARBA00022741"/>
    </source>
</evidence>
<sequence length="228" mass="25255">MIDIALRKVMQADDRRFELDVRLRTESRRVVLFGPSGAGKSLTLRAVAGLLRPDSGHIAVNGRVFYDGQRDVFLPPQQRRVAYLFQDYALFPHLTVGQNVAFGLRAGWLSPPRRGVPQQAQRWIDAFELGAIANSYPGQISGGQKQRTALARALAAEPDLILLDEPFSALDAQLRGKMRWELRQLLDGLPVPMMLITHDPADIDALGDAVFEVRDGRIAGHKRPASAV</sequence>
<dbReference type="GO" id="GO:0005524">
    <property type="term" value="F:ATP binding"/>
    <property type="evidence" value="ECO:0007669"/>
    <property type="project" value="UniProtKB-KW"/>
</dbReference>
<dbReference type="InterPro" id="IPR027417">
    <property type="entry name" value="P-loop_NTPase"/>
</dbReference>
<dbReference type="AlphaFoldDB" id="A0A158M2Z7"/>
<dbReference type="SUPFAM" id="SSF52540">
    <property type="entry name" value="P-loop containing nucleoside triphosphate hydrolases"/>
    <property type="match status" value="1"/>
</dbReference>
<name>A0A158M2Z7_9BORD</name>
<keyword evidence="2" id="KW-0472">Membrane</keyword>
<keyword evidence="1" id="KW-0813">Transport</keyword>
<accession>A0A158M2Z7</accession>
<keyword evidence="3" id="KW-0547">Nucleotide-binding</keyword>
<evidence type="ECO:0000256" key="1">
    <source>
        <dbReference type="ARBA" id="ARBA00022448"/>
    </source>
</evidence>
<dbReference type="RefSeq" id="WP_017685452.1">
    <property type="nucleotide sequence ID" value="NZ_JFZZ01000070.1"/>
</dbReference>